<dbReference type="InterPro" id="IPR036259">
    <property type="entry name" value="MFS_trans_sf"/>
</dbReference>
<dbReference type="OrthoDB" id="508119at2759"/>
<evidence type="ECO:0000313" key="2">
    <source>
        <dbReference type="EMBL" id="KAJ5199729.1"/>
    </source>
</evidence>
<reference evidence="2" key="1">
    <citation type="submission" date="2022-11" db="EMBL/GenBank/DDBJ databases">
        <authorList>
            <person name="Petersen C."/>
        </authorList>
    </citation>
    <scope>NUCLEOTIDE SEQUENCE</scope>
    <source>
        <strain evidence="2">IBT 16849</strain>
    </source>
</reference>
<dbReference type="Gene3D" id="1.20.1250.20">
    <property type="entry name" value="MFS general substrate transporter like domains"/>
    <property type="match status" value="1"/>
</dbReference>
<proteinExistence type="predicted"/>
<sequence length="72" mass="8211">MCLFVIIFFKETKGRTLEEMDLIFGAVDEQRRRADVEHTLQRTQIMHAGHTETTESEKVTESAKTAEAQGVN</sequence>
<accession>A0A9W9JNS0</accession>
<evidence type="ECO:0000256" key="1">
    <source>
        <dbReference type="SAM" id="MobiDB-lite"/>
    </source>
</evidence>
<gene>
    <name evidence="2" type="ORF">N7472_004933</name>
</gene>
<reference evidence="2" key="2">
    <citation type="journal article" date="2023" name="IMA Fungus">
        <title>Comparative genomic study of the Penicillium genus elucidates a diverse pangenome and 15 lateral gene transfer events.</title>
        <authorList>
            <person name="Petersen C."/>
            <person name="Sorensen T."/>
            <person name="Nielsen M.R."/>
            <person name="Sondergaard T.E."/>
            <person name="Sorensen J.L."/>
            <person name="Fitzpatrick D.A."/>
            <person name="Frisvad J.C."/>
            <person name="Nielsen K.L."/>
        </authorList>
    </citation>
    <scope>NUCLEOTIDE SEQUENCE</scope>
    <source>
        <strain evidence="2">IBT 16849</strain>
    </source>
</reference>
<comment type="caution">
    <text evidence="2">The sequence shown here is derived from an EMBL/GenBank/DDBJ whole genome shotgun (WGS) entry which is preliminary data.</text>
</comment>
<dbReference type="EMBL" id="JAPQKP010000003">
    <property type="protein sequence ID" value="KAJ5199729.1"/>
    <property type="molecule type" value="Genomic_DNA"/>
</dbReference>
<dbReference type="Proteomes" id="UP001150879">
    <property type="component" value="Unassembled WGS sequence"/>
</dbReference>
<protein>
    <submittedName>
        <fullName evidence="2">Major facilitator superfamily domain general substrate transporter</fullName>
    </submittedName>
</protein>
<feature type="region of interest" description="Disordered" evidence="1">
    <location>
        <begin position="44"/>
        <end position="72"/>
    </location>
</feature>
<keyword evidence="3" id="KW-1185">Reference proteome</keyword>
<evidence type="ECO:0000313" key="3">
    <source>
        <dbReference type="Proteomes" id="UP001150879"/>
    </source>
</evidence>
<feature type="compositionally biased region" description="Basic and acidic residues" evidence="1">
    <location>
        <begin position="49"/>
        <end position="61"/>
    </location>
</feature>
<name>A0A9W9JNS0_9EURO</name>
<organism evidence="2 3">
    <name type="scientific">Penicillium cf. griseofulvum</name>
    <dbReference type="NCBI Taxonomy" id="2972120"/>
    <lineage>
        <taxon>Eukaryota</taxon>
        <taxon>Fungi</taxon>
        <taxon>Dikarya</taxon>
        <taxon>Ascomycota</taxon>
        <taxon>Pezizomycotina</taxon>
        <taxon>Eurotiomycetes</taxon>
        <taxon>Eurotiomycetidae</taxon>
        <taxon>Eurotiales</taxon>
        <taxon>Aspergillaceae</taxon>
        <taxon>Penicillium</taxon>
    </lineage>
</organism>
<dbReference type="AlphaFoldDB" id="A0A9W9JNS0"/>